<protein>
    <submittedName>
        <fullName evidence="7">ABC transporter ATP-binding protein</fullName>
    </submittedName>
</protein>
<organism evidence="7 8">
    <name type="scientific">Archangium violaceum Cb vi76</name>
    <dbReference type="NCBI Taxonomy" id="1406225"/>
    <lineage>
        <taxon>Bacteria</taxon>
        <taxon>Pseudomonadati</taxon>
        <taxon>Myxococcota</taxon>
        <taxon>Myxococcia</taxon>
        <taxon>Myxococcales</taxon>
        <taxon>Cystobacterineae</taxon>
        <taxon>Archangiaceae</taxon>
        <taxon>Archangium</taxon>
    </lineage>
</organism>
<gene>
    <name evidence="7" type="ORF">Q664_08040</name>
</gene>
<dbReference type="GO" id="GO:0016887">
    <property type="term" value="F:ATP hydrolysis activity"/>
    <property type="evidence" value="ECO:0007669"/>
    <property type="project" value="InterPro"/>
</dbReference>
<keyword evidence="4 7" id="KW-0067">ATP-binding</keyword>
<evidence type="ECO:0000259" key="6">
    <source>
        <dbReference type="PROSITE" id="PS50893"/>
    </source>
</evidence>
<dbReference type="PANTHER" id="PTHR42734">
    <property type="entry name" value="METAL TRANSPORT SYSTEM ATP-BINDING PROTEIN TM_0124-RELATED"/>
    <property type="match status" value="1"/>
</dbReference>
<feature type="domain" description="ABC transporter" evidence="6">
    <location>
        <begin position="28"/>
        <end position="257"/>
    </location>
</feature>
<accession>A0A084SZ14</accession>
<evidence type="ECO:0000256" key="1">
    <source>
        <dbReference type="ARBA" id="ARBA00005417"/>
    </source>
</evidence>
<dbReference type="InterPro" id="IPR003439">
    <property type="entry name" value="ABC_transporter-like_ATP-bd"/>
</dbReference>
<reference evidence="7 8" key="1">
    <citation type="submission" date="2014-07" db="EMBL/GenBank/DDBJ databases">
        <title>Draft Genome Sequence of Gephyronic Acid Producer, Cystobacter violaceus Strain Cb vi76.</title>
        <authorList>
            <person name="Stevens D.C."/>
            <person name="Young J."/>
            <person name="Carmichael R."/>
            <person name="Tan J."/>
            <person name="Taylor R.E."/>
        </authorList>
    </citation>
    <scope>NUCLEOTIDE SEQUENCE [LARGE SCALE GENOMIC DNA]</scope>
    <source>
        <strain evidence="7 8">Cb vi76</strain>
    </source>
</reference>
<dbReference type="AlphaFoldDB" id="A0A084SZ14"/>
<dbReference type="Proteomes" id="UP000028547">
    <property type="component" value="Unassembled WGS sequence"/>
</dbReference>
<dbReference type="GO" id="GO:0005524">
    <property type="term" value="F:ATP binding"/>
    <property type="evidence" value="ECO:0007669"/>
    <property type="project" value="UniProtKB-KW"/>
</dbReference>
<dbReference type="EMBL" id="JPMI01000045">
    <property type="protein sequence ID" value="KFA93699.1"/>
    <property type="molecule type" value="Genomic_DNA"/>
</dbReference>
<dbReference type="PANTHER" id="PTHR42734:SF5">
    <property type="entry name" value="IRON TRANSPORT SYSTEM ATP-BINDING PROTEIN HI_0361-RELATED"/>
    <property type="match status" value="1"/>
</dbReference>
<feature type="compositionally biased region" description="Basic and acidic residues" evidence="5">
    <location>
        <begin position="1"/>
        <end position="11"/>
    </location>
</feature>
<evidence type="ECO:0000256" key="4">
    <source>
        <dbReference type="ARBA" id="ARBA00022840"/>
    </source>
</evidence>
<keyword evidence="2" id="KW-0813">Transport</keyword>
<evidence type="ECO:0000313" key="8">
    <source>
        <dbReference type="Proteomes" id="UP000028547"/>
    </source>
</evidence>
<dbReference type="Pfam" id="PF00005">
    <property type="entry name" value="ABC_tran"/>
    <property type="match status" value="1"/>
</dbReference>
<proteinExistence type="inferred from homology"/>
<evidence type="ECO:0000313" key="7">
    <source>
        <dbReference type="EMBL" id="KFA93699.1"/>
    </source>
</evidence>
<evidence type="ECO:0000256" key="2">
    <source>
        <dbReference type="ARBA" id="ARBA00022448"/>
    </source>
</evidence>
<evidence type="ECO:0000256" key="3">
    <source>
        <dbReference type="ARBA" id="ARBA00022741"/>
    </source>
</evidence>
<dbReference type="Gene3D" id="3.40.50.300">
    <property type="entry name" value="P-loop containing nucleotide triphosphate hydrolases"/>
    <property type="match status" value="1"/>
</dbReference>
<dbReference type="InterPro" id="IPR050153">
    <property type="entry name" value="Metal_Ion_Import_ABC"/>
</dbReference>
<name>A0A084SZ14_9BACT</name>
<dbReference type="InterPro" id="IPR027417">
    <property type="entry name" value="P-loop_NTPase"/>
</dbReference>
<dbReference type="SMART" id="SM00382">
    <property type="entry name" value="AAA"/>
    <property type="match status" value="1"/>
</dbReference>
<evidence type="ECO:0000256" key="5">
    <source>
        <dbReference type="SAM" id="MobiDB-lite"/>
    </source>
</evidence>
<feature type="region of interest" description="Disordered" evidence="5">
    <location>
        <begin position="1"/>
        <end position="21"/>
    </location>
</feature>
<dbReference type="PROSITE" id="PS50893">
    <property type="entry name" value="ABC_TRANSPORTER_2"/>
    <property type="match status" value="1"/>
</dbReference>
<dbReference type="SUPFAM" id="SSF52540">
    <property type="entry name" value="P-loop containing nucleoside triphosphate hydrolases"/>
    <property type="match status" value="1"/>
</dbReference>
<comment type="similarity">
    <text evidence="1">Belongs to the ABC transporter superfamily.</text>
</comment>
<dbReference type="RefSeq" id="WP_043391658.1">
    <property type="nucleotide sequence ID" value="NZ_JPMI01000045.1"/>
</dbReference>
<keyword evidence="3" id="KW-0547">Nucleotide-binding</keyword>
<comment type="caution">
    <text evidence="7">The sequence shown here is derived from an EMBL/GenBank/DDBJ whole genome shotgun (WGS) entry which is preliminary data.</text>
</comment>
<dbReference type="InterPro" id="IPR003593">
    <property type="entry name" value="AAA+_ATPase"/>
</dbReference>
<sequence>MANGEHTHDSGPAKTPGPTHQHEADLLLCCEELVIGYQGQALLPPINLQVHRGTFLAVIGRNGSGKSTWFKTLLGLQHPVSGRVYRSSPQVKSAYVPQTSGIDGMLPVRSRELVHWGRLTGWNFLRPFSKREDRQAVDTALETAGAGPLANRPYRELSEGQKQRALLARVLATEADLVLLDEPTAAMDAVAERETMRRLAELARERRLAVVVVSHDLRVAAEFADQLLFVDREAPAVVLGDANTVFCHPAFRHQYGDDYCPRHPSSGHPLGPATG</sequence>